<evidence type="ECO:0000256" key="1">
    <source>
        <dbReference type="SAM" id="Coils"/>
    </source>
</evidence>
<reference evidence="3 4" key="1">
    <citation type="submission" date="2024-09" db="EMBL/GenBank/DDBJ databases">
        <title>Chromosome-scale assembly of Riccia sorocarpa.</title>
        <authorList>
            <person name="Paukszto L."/>
        </authorList>
    </citation>
    <scope>NUCLEOTIDE SEQUENCE [LARGE SCALE GENOMIC DNA]</scope>
    <source>
        <strain evidence="3">LP-2024</strain>
        <tissue evidence="3">Aerial parts of the thallus</tissue>
    </source>
</reference>
<keyword evidence="1" id="KW-0175">Coiled coil</keyword>
<evidence type="ECO:0000313" key="4">
    <source>
        <dbReference type="Proteomes" id="UP001633002"/>
    </source>
</evidence>
<organism evidence="3 4">
    <name type="scientific">Riccia sorocarpa</name>
    <dbReference type="NCBI Taxonomy" id="122646"/>
    <lineage>
        <taxon>Eukaryota</taxon>
        <taxon>Viridiplantae</taxon>
        <taxon>Streptophyta</taxon>
        <taxon>Embryophyta</taxon>
        <taxon>Marchantiophyta</taxon>
        <taxon>Marchantiopsida</taxon>
        <taxon>Marchantiidae</taxon>
        <taxon>Marchantiales</taxon>
        <taxon>Ricciaceae</taxon>
        <taxon>Riccia</taxon>
    </lineage>
</organism>
<dbReference type="EMBL" id="JBJQOH010000004">
    <property type="protein sequence ID" value="KAL3687352.1"/>
    <property type="molecule type" value="Genomic_DNA"/>
</dbReference>
<feature type="coiled-coil region" evidence="1">
    <location>
        <begin position="28"/>
        <end position="83"/>
    </location>
</feature>
<dbReference type="AlphaFoldDB" id="A0ABD3H9U8"/>
<gene>
    <name evidence="3" type="ORF">R1sor_013661</name>
</gene>
<feature type="region of interest" description="Disordered" evidence="2">
    <location>
        <begin position="1"/>
        <end position="23"/>
    </location>
</feature>
<evidence type="ECO:0000256" key="2">
    <source>
        <dbReference type="SAM" id="MobiDB-lite"/>
    </source>
</evidence>
<keyword evidence="4" id="KW-1185">Reference proteome</keyword>
<dbReference type="Proteomes" id="UP001633002">
    <property type="component" value="Unassembled WGS sequence"/>
</dbReference>
<comment type="caution">
    <text evidence="3">The sequence shown here is derived from an EMBL/GenBank/DDBJ whole genome shotgun (WGS) entry which is preliminary data.</text>
</comment>
<name>A0ABD3H9U8_9MARC</name>
<protein>
    <submittedName>
        <fullName evidence="3">Uncharacterized protein</fullName>
    </submittedName>
</protein>
<sequence>MEKKKQELETRLDDGGFDEENPEDMQLLASLEEEEEDLNKKLSGLLSAIEVSTQRQLQLEEQLQSTRANVNNLDTVIKEAEAEIEKKVPLSTGRSLSLRARRLR</sequence>
<feature type="compositionally biased region" description="Basic and acidic residues" evidence="2">
    <location>
        <begin position="1"/>
        <end position="14"/>
    </location>
</feature>
<evidence type="ECO:0000313" key="3">
    <source>
        <dbReference type="EMBL" id="KAL3687352.1"/>
    </source>
</evidence>
<proteinExistence type="predicted"/>
<accession>A0ABD3H9U8</accession>